<organism evidence="8 9">
    <name type="scientific">Leptospira kemamanensis</name>
    <dbReference type="NCBI Taxonomy" id="2484942"/>
    <lineage>
        <taxon>Bacteria</taxon>
        <taxon>Pseudomonadati</taxon>
        <taxon>Spirochaetota</taxon>
        <taxon>Spirochaetia</taxon>
        <taxon>Leptospirales</taxon>
        <taxon>Leptospiraceae</taxon>
        <taxon>Leptospira</taxon>
    </lineage>
</organism>
<keyword evidence="1" id="KW-0285">Flavoprotein</keyword>
<feature type="transmembrane region" description="Helical" evidence="6">
    <location>
        <begin position="364"/>
        <end position="385"/>
    </location>
</feature>
<keyword evidence="2" id="KW-0479">Metal-binding</keyword>
<dbReference type="PRINTS" id="PR00368">
    <property type="entry name" value="FADPNR"/>
</dbReference>
<dbReference type="InterPro" id="IPR017896">
    <property type="entry name" value="4Fe4S_Fe-S-bd"/>
</dbReference>
<evidence type="ECO:0000313" key="8">
    <source>
        <dbReference type="EMBL" id="TGL53154.1"/>
    </source>
</evidence>
<dbReference type="PRINTS" id="PR00469">
    <property type="entry name" value="PNDRDTASEII"/>
</dbReference>
<gene>
    <name evidence="8" type="ORF">EHQ59_09455</name>
</gene>
<dbReference type="InterPro" id="IPR017900">
    <property type="entry name" value="4Fe4S_Fe_S_CS"/>
</dbReference>
<evidence type="ECO:0000256" key="3">
    <source>
        <dbReference type="ARBA" id="ARBA00023002"/>
    </source>
</evidence>
<dbReference type="PANTHER" id="PTHR48105">
    <property type="entry name" value="THIOREDOXIN REDUCTASE 1-RELATED-RELATED"/>
    <property type="match status" value="1"/>
</dbReference>
<dbReference type="AlphaFoldDB" id="A0A4R9JR21"/>
<dbReference type="Pfam" id="PF12801">
    <property type="entry name" value="Fer4_5"/>
    <property type="match status" value="2"/>
</dbReference>
<dbReference type="GO" id="GO:0051536">
    <property type="term" value="F:iron-sulfur cluster binding"/>
    <property type="evidence" value="ECO:0007669"/>
    <property type="project" value="UniProtKB-KW"/>
</dbReference>
<name>A0A4R9JR21_9LEPT</name>
<evidence type="ECO:0000313" key="9">
    <source>
        <dbReference type="Proteomes" id="UP000297609"/>
    </source>
</evidence>
<feature type="transmembrane region" description="Helical" evidence="6">
    <location>
        <begin position="631"/>
        <end position="652"/>
    </location>
</feature>
<feature type="domain" description="4Fe-4S ferredoxin-type" evidence="7">
    <location>
        <begin position="708"/>
        <end position="737"/>
    </location>
</feature>
<dbReference type="RefSeq" id="WP_135619418.1">
    <property type="nucleotide sequence ID" value="NZ_RQGG01000028.1"/>
</dbReference>
<feature type="transmembrane region" description="Helical" evidence="6">
    <location>
        <begin position="397"/>
        <end position="415"/>
    </location>
</feature>
<dbReference type="Pfam" id="PF13738">
    <property type="entry name" value="Pyr_redox_3"/>
    <property type="match status" value="1"/>
</dbReference>
<dbReference type="Proteomes" id="UP000297609">
    <property type="component" value="Unassembled WGS sequence"/>
</dbReference>
<evidence type="ECO:0000259" key="7">
    <source>
        <dbReference type="PROSITE" id="PS51379"/>
    </source>
</evidence>
<evidence type="ECO:0000256" key="6">
    <source>
        <dbReference type="SAM" id="Phobius"/>
    </source>
</evidence>
<dbReference type="Pfam" id="PF13187">
    <property type="entry name" value="Fer4_9"/>
    <property type="match status" value="1"/>
</dbReference>
<keyword evidence="9" id="KW-1185">Reference proteome</keyword>
<feature type="domain" description="4Fe-4S ferredoxin-type" evidence="7">
    <location>
        <begin position="677"/>
        <end position="706"/>
    </location>
</feature>
<evidence type="ECO:0000256" key="2">
    <source>
        <dbReference type="ARBA" id="ARBA00022723"/>
    </source>
</evidence>
<evidence type="ECO:0000256" key="1">
    <source>
        <dbReference type="ARBA" id="ARBA00022630"/>
    </source>
</evidence>
<evidence type="ECO:0000256" key="5">
    <source>
        <dbReference type="ARBA" id="ARBA00023014"/>
    </source>
</evidence>
<dbReference type="GO" id="GO:0016491">
    <property type="term" value="F:oxidoreductase activity"/>
    <property type="evidence" value="ECO:0007669"/>
    <property type="project" value="UniProtKB-KW"/>
</dbReference>
<keyword evidence="5" id="KW-0411">Iron-sulfur</keyword>
<keyword evidence="6" id="KW-0472">Membrane</keyword>
<dbReference type="Gene3D" id="3.30.70.20">
    <property type="match status" value="1"/>
</dbReference>
<accession>A0A4R9JR21</accession>
<feature type="transmembrane region" description="Helical" evidence="6">
    <location>
        <begin position="531"/>
        <end position="549"/>
    </location>
</feature>
<dbReference type="PROSITE" id="PS00198">
    <property type="entry name" value="4FE4S_FER_1"/>
    <property type="match status" value="1"/>
</dbReference>
<keyword evidence="4" id="KW-0408">Iron</keyword>
<dbReference type="PROSITE" id="PS51379">
    <property type="entry name" value="4FE4S_FER_2"/>
    <property type="match status" value="2"/>
</dbReference>
<dbReference type="OrthoDB" id="9778740at2"/>
<dbReference type="SUPFAM" id="SSF51905">
    <property type="entry name" value="FAD/NAD(P)-binding domain"/>
    <property type="match status" value="1"/>
</dbReference>
<feature type="transmembrane region" description="Helical" evidence="6">
    <location>
        <begin position="592"/>
        <end position="611"/>
    </location>
</feature>
<keyword evidence="6" id="KW-0812">Transmembrane</keyword>
<dbReference type="SUPFAM" id="SSF54862">
    <property type="entry name" value="4Fe-4S ferredoxins"/>
    <property type="match status" value="1"/>
</dbReference>
<feature type="transmembrane region" description="Helical" evidence="6">
    <location>
        <begin position="333"/>
        <end position="352"/>
    </location>
</feature>
<dbReference type="GO" id="GO:0046872">
    <property type="term" value="F:metal ion binding"/>
    <property type="evidence" value="ECO:0007669"/>
    <property type="project" value="UniProtKB-KW"/>
</dbReference>
<reference evidence="8" key="1">
    <citation type="journal article" date="2019" name="PLoS Negl. Trop. Dis.">
        <title>Revisiting the worldwide diversity of Leptospira species in the environment.</title>
        <authorList>
            <person name="Vincent A.T."/>
            <person name="Schiettekatte O."/>
            <person name="Bourhy P."/>
            <person name="Veyrier F.J."/>
            <person name="Picardeau M."/>
        </authorList>
    </citation>
    <scope>NUCLEOTIDE SEQUENCE [LARGE SCALE GENOMIC DNA]</scope>
    <source>
        <strain evidence="8">201702454</strain>
    </source>
</reference>
<feature type="transmembrane region" description="Helical" evidence="6">
    <location>
        <begin position="430"/>
        <end position="450"/>
    </location>
</feature>
<dbReference type="Gene3D" id="3.50.50.60">
    <property type="entry name" value="FAD/NAD(P)-binding domain"/>
    <property type="match status" value="2"/>
</dbReference>
<sequence length="756" mass="85622">MWPKFYFDWLRKSAPTGSVEIYPEISENFETNLSNVFVIGDLTGVPLLKLAAESGVKVWNSIPTCQNGRYDAVIIGSGPAGVSCALEGKSLGKSYLVLESNLPFQTIQSYPNRKPIFAEPKEYPTKSKLKIVNSTKETLLEDLNGILKDNPINIQTSKRVIQIKKDSIGYVLETESGEYFETNAVIIAIGKSGDPRKLGIQGETSSHVFYRLIDPKDTLHQSIVIVGGGDTALEAAIQCADYAKDVTLVHRGDRFQKAKEENQSRFQKLTKEGKIKVFYESQLTEITPSSVFIKTKDKAIKSAANMIFVLIGTLPPIGFLERVGIKLQNQKRLMDWVGFGAVLTFATTAYFGKAAMYGPSWFSPLATVSATFSFFSFLFFAFLYLRNGQFQWKPWKMLKSFYFVFAFSYFLFVYLSSTYFQYQFLEKSPAFHYTFLYSLTILVFGIRRILVRKTEYIFYQTLSLIGVQIFFLFLLPEIILPKLGEFGYLGSQEGFLRTEVFPNDAYWKAYGLILAWPLNMGVLYDGGITTFWFLYGLSISFGIIPLLVYHYGKGAYCGWICSCGGLAETLGDEYRQKMPHTKRAYNLEHTGQYILILAFILTFLKLISVFGKSHFPFLYWGEIFADSTKGFYDIFIDIGLAGVVGVGFYFLYSGRVWCRMFCPLASLMHIYARFSTFRIFSEKKKCISCNICTKNCHQGIDVMGYASRGIPMDSVQCVRCSACVSLCPTDVLRFGKESGDVITFDQFDATFRKSFD</sequence>
<dbReference type="EMBL" id="RQGG01000028">
    <property type="protein sequence ID" value="TGL53154.1"/>
    <property type="molecule type" value="Genomic_DNA"/>
</dbReference>
<protein>
    <submittedName>
        <fullName evidence="8">4Fe-4S binding protein</fullName>
    </submittedName>
</protein>
<feature type="transmembrane region" description="Helical" evidence="6">
    <location>
        <begin position="303"/>
        <end position="321"/>
    </location>
</feature>
<dbReference type="InterPro" id="IPR036188">
    <property type="entry name" value="FAD/NAD-bd_sf"/>
</dbReference>
<keyword evidence="6" id="KW-1133">Transmembrane helix</keyword>
<proteinExistence type="predicted"/>
<feature type="transmembrane region" description="Helical" evidence="6">
    <location>
        <begin position="457"/>
        <end position="479"/>
    </location>
</feature>
<evidence type="ECO:0000256" key="4">
    <source>
        <dbReference type="ARBA" id="ARBA00023004"/>
    </source>
</evidence>
<dbReference type="InterPro" id="IPR050097">
    <property type="entry name" value="Ferredoxin-NADP_redctase_2"/>
</dbReference>
<keyword evidence="3" id="KW-0560">Oxidoreductase</keyword>
<comment type="caution">
    <text evidence="8">The sequence shown here is derived from an EMBL/GenBank/DDBJ whole genome shotgun (WGS) entry which is preliminary data.</text>
</comment>